<protein>
    <recommendedName>
        <fullName evidence="7">Palmitoyltransferase</fullName>
        <ecNumber evidence="7">2.3.1.225</ecNumber>
    </recommendedName>
</protein>
<dbReference type="Pfam" id="PF01529">
    <property type="entry name" value="DHHC"/>
    <property type="match status" value="1"/>
</dbReference>
<dbReference type="GO" id="GO:0019706">
    <property type="term" value="F:protein-cysteine S-palmitoyltransferase activity"/>
    <property type="evidence" value="ECO:0007669"/>
    <property type="project" value="UniProtKB-EC"/>
</dbReference>
<evidence type="ECO:0000259" key="8">
    <source>
        <dbReference type="Pfam" id="PF01529"/>
    </source>
</evidence>
<keyword evidence="4 7" id="KW-1133">Transmembrane helix</keyword>
<feature type="transmembrane region" description="Helical" evidence="7">
    <location>
        <begin position="12"/>
        <end position="31"/>
    </location>
</feature>
<dbReference type="PANTHER" id="PTHR12246">
    <property type="entry name" value="PALMITOYLTRANSFERASE ZDHHC16"/>
    <property type="match status" value="1"/>
</dbReference>
<feature type="transmembrane region" description="Helical" evidence="7">
    <location>
        <begin position="132"/>
        <end position="151"/>
    </location>
</feature>
<reference evidence="9" key="1">
    <citation type="journal article" date="2023" name="G3 (Bethesda)">
        <title>Whole genome assemblies of Zophobas morio and Tenebrio molitor.</title>
        <authorList>
            <person name="Kaur S."/>
            <person name="Stinson S.A."/>
            <person name="diCenzo G.C."/>
        </authorList>
    </citation>
    <scope>NUCLEOTIDE SEQUENCE</scope>
    <source>
        <strain evidence="9">QUZm001</strain>
    </source>
</reference>
<comment type="caution">
    <text evidence="9">The sequence shown here is derived from an EMBL/GenBank/DDBJ whole genome shotgun (WGS) entry which is preliminary data.</text>
</comment>
<name>A0AA38IQ05_9CUCU</name>
<comment type="catalytic activity">
    <reaction evidence="7">
        <text>L-cysteinyl-[protein] + hexadecanoyl-CoA = S-hexadecanoyl-L-cysteinyl-[protein] + CoA</text>
        <dbReference type="Rhea" id="RHEA:36683"/>
        <dbReference type="Rhea" id="RHEA-COMP:10131"/>
        <dbReference type="Rhea" id="RHEA-COMP:11032"/>
        <dbReference type="ChEBI" id="CHEBI:29950"/>
        <dbReference type="ChEBI" id="CHEBI:57287"/>
        <dbReference type="ChEBI" id="CHEBI:57379"/>
        <dbReference type="ChEBI" id="CHEBI:74151"/>
        <dbReference type="EC" id="2.3.1.225"/>
    </reaction>
</comment>
<evidence type="ECO:0000256" key="1">
    <source>
        <dbReference type="ARBA" id="ARBA00004141"/>
    </source>
</evidence>
<dbReference type="InterPro" id="IPR001594">
    <property type="entry name" value="Palmitoyltrfase_DHHC"/>
</dbReference>
<sequence length="275" mass="32017">MILRRKILPRNVSDALVTLFTLVIIPIVYYFELFVVLPHYYSQWSAGYTFHFVTGTFILFNVCSNYVAIVVCDTSIYGRLLPTILGPNSRFCAVCECIAPPRSWHCPTCNVCILKRDHHCMFTSCCVGHHNLRYFISFVFYIFISTVYASYYNLFFAFEFAEFGSWESIIKLIFPLASLFVSYSRHQMYLFIVLIVLIGGVFTGVLLYYHCDLILRGVVTHDRQQKLSPYDYGRKNNIIEALGERWYLVWVSPFLESKLPRDGVNWDVKQSLKAK</sequence>
<keyword evidence="2 7" id="KW-0808">Transferase</keyword>
<comment type="subcellular location">
    <subcellularLocation>
        <location evidence="1">Membrane</location>
        <topology evidence="1">Multi-pass membrane protein</topology>
    </subcellularLocation>
</comment>
<accession>A0AA38IQ05</accession>
<evidence type="ECO:0000313" key="9">
    <source>
        <dbReference type="EMBL" id="KAJ3661095.1"/>
    </source>
</evidence>
<dbReference type="GO" id="GO:0016020">
    <property type="term" value="C:membrane"/>
    <property type="evidence" value="ECO:0007669"/>
    <property type="project" value="UniProtKB-SubCell"/>
</dbReference>
<dbReference type="Proteomes" id="UP001168821">
    <property type="component" value="Unassembled WGS sequence"/>
</dbReference>
<dbReference type="EMBL" id="JALNTZ010000002">
    <property type="protein sequence ID" value="KAJ3661095.1"/>
    <property type="molecule type" value="Genomic_DNA"/>
</dbReference>
<proteinExistence type="inferred from homology"/>
<comment type="domain">
    <text evidence="7">The DHHC domain is required for palmitoyltransferase activity.</text>
</comment>
<keyword evidence="6 7" id="KW-0012">Acyltransferase</keyword>
<keyword evidence="5 7" id="KW-0472">Membrane</keyword>
<evidence type="ECO:0000256" key="4">
    <source>
        <dbReference type="ARBA" id="ARBA00022989"/>
    </source>
</evidence>
<keyword evidence="10" id="KW-1185">Reference proteome</keyword>
<evidence type="ECO:0000256" key="6">
    <source>
        <dbReference type="ARBA" id="ARBA00023315"/>
    </source>
</evidence>
<evidence type="ECO:0000256" key="5">
    <source>
        <dbReference type="ARBA" id="ARBA00023136"/>
    </source>
</evidence>
<feature type="transmembrane region" description="Helical" evidence="7">
    <location>
        <begin position="51"/>
        <end position="72"/>
    </location>
</feature>
<comment type="similarity">
    <text evidence="7">Belongs to the DHHC palmitoyltransferase family.</text>
</comment>
<feature type="domain" description="Palmitoyltransferase DHHC" evidence="8">
    <location>
        <begin position="88"/>
        <end position="225"/>
    </location>
</feature>
<organism evidence="9 10">
    <name type="scientific">Zophobas morio</name>
    <dbReference type="NCBI Taxonomy" id="2755281"/>
    <lineage>
        <taxon>Eukaryota</taxon>
        <taxon>Metazoa</taxon>
        <taxon>Ecdysozoa</taxon>
        <taxon>Arthropoda</taxon>
        <taxon>Hexapoda</taxon>
        <taxon>Insecta</taxon>
        <taxon>Pterygota</taxon>
        <taxon>Neoptera</taxon>
        <taxon>Endopterygota</taxon>
        <taxon>Coleoptera</taxon>
        <taxon>Polyphaga</taxon>
        <taxon>Cucujiformia</taxon>
        <taxon>Tenebrionidae</taxon>
        <taxon>Zophobas</taxon>
    </lineage>
</organism>
<feature type="transmembrane region" description="Helical" evidence="7">
    <location>
        <begin position="188"/>
        <end position="209"/>
    </location>
</feature>
<dbReference type="EC" id="2.3.1.225" evidence="7"/>
<dbReference type="InterPro" id="IPR039859">
    <property type="entry name" value="PFA4/ZDH16/20/ERF2-like"/>
</dbReference>
<evidence type="ECO:0000256" key="2">
    <source>
        <dbReference type="ARBA" id="ARBA00022679"/>
    </source>
</evidence>
<evidence type="ECO:0000313" key="10">
    <source>
        <dbReference type="Proteomes" id="UP001168821"/>
    </source>
</evidence>
<gene>
    <name evidence="9" type="ORF">Zmor_005511</name>
</gene>
<keyword evidence="3 7" id="KW-0812">Transmembrane</keyword>
<dbReference type="AlphaFoldDB" id="A0AA38IQ05"/>
<dbReference type="PROSITE" id="PS50216">
    <property type="entry name" value="DHHC"/>
    <property type="match status" value="1"/>
</dbReference>
<evidence type="ECO:0000256" key="7">
    <source>
        <dbReference type="RuleBase" id="RU079119"/>
    </source>
</evidence>
<evidence type="ECO:0000256" key="3">
    <source>
        <dbReference type="ARBA" id="ARBA00022692"/>
    </source>
</evidence>